<name>A0A399E108_9DEIN</name>
<comment type="cofactor">
    <cofactor evidence="1">
        <name>thiamine diphosphate</name>
        <dbReference type="ChEBI" id="CHEBI:58937"/>
    </cofactor>
</comment>
<dbReference type="RefSeq" id="WP_119316556.1">
    <property type="nucleotide sequence ID" value="NZ_QXDL01000270.1"/>
</dbReference>
<dbReference type="Gene3D" id="3.40.50.920">
    <property type="match status" value="1"/>
</dbReference>
<dbReference type="Pfam" id="PF02779">
    <property type="entry name" value="Transket_pyr"/>
    <property type="match status" value="1"/>
</dbReference>
<accession>A0A399E108</accession>
<dbReference type="InterPro" id="IPR029061">
    <property type="entry name" value="THDP-binding"/>
</dbReference>
<evidence type="ECO:0000313" key="6">
    <source>
        <dbReference type="EMBL" id="RIH78185.1"/>
    </source>
</evidence>
<dbReference type="Pfam" id="PF02780">
    <property type="entry name" value="Transketolase_C"/>
    <property type="match status" value="1"/>
</dbReference>
<keyword evidence="7" id="KW-1185">Reference proteome</keyword>
<dbReference type="SMART" id="SM00861">
    <property type="entry name" value="Transket_pyr"/>
    <property type="match status" value="1"/>
</dbReference>
<keyword evidence="3" id="KW-0786">Thiamine pyrophosphate</keyword>
<evidence type="ECO:0000256" key="2">
    <source>
        <dbReference type="ARBA" id="ARBA00023002"/>
    </source>
</evidence>
<reference evidence="6 7" key="1">
    <citation type="submission" date="2018-08" db="EMBL/GenBank/DDBJ databases">
        <title>Meiothermus terrae DSM 26712 genome sequencing project.</title>
        <authorList>
            <person name="Da Costa M.S."/>
            <person name="Albuquerque L."/>
            <person name="Raposo P."/>
            <person name="Froufe H.J.C."/>
            <person name="Barroso C.S."/>
            <person name="Egas C."/>
        </authorList>
    </citation>
    <scope>NUCLEOTIDE SEQUENCE [LARGE SCALE GENOMIC DNA]</scope>
    <source>
        <strain evidence="6 7">DSM 26712</strain>
    </source>
</reference>
<dbReference type="AlphaFoldDB" id="A0A399E108"/>
<sequence>MATMTMIQAITKALDEEMTRDDRVVVFGEDVGKRGGVFLATEGLQQKYGPERVIDTPLSEAAIIGAAVGMAAHGMRPVAEIQFADYVFPGFDQLVSQAAKLRYRSGGQFTAPMVVRMPTGGGVKGGHHHSQSPEAHFAHTGGLKVVVVSSPYDTKGLLKSAIRDDDPVVFMEPKRLYRAVKEEVPEDDYLIPIGKAAVRREGGDLTLVSYGGSMVETLKAADEMAAAGIEAEVIDLRSLLPWDKDTVLNSVAKTGRVLMISEAPRMASVASEVTATISEELFDELEAPPVRVSGFDIPYPYAQDKLYMPTVTRILNAAKRVLDY</sequence>
<dbReference type="PANTHER" id="PTHR43257:SF2">
    <property type="entry name" value="PYRUVATE DEHYDROGENASE E1 COMPONENT SUBUNIT BETA"/>
    <property type="match status" value="1"/>
</dbReference>
<dbReference type="SUPFAM" id="SSF52518">
    <property type="entry name" value="Thiamin diphosphate-binding fold (THDP-binding)"/>
    <property type="match status" value="1"/>
</dbReference>
<dbReference type="InterPro" id="IPR005475">
    <property type="entry name" value="Transketolase-like_Pyr-bd"/>
</dbReference>
<dbReference type="SUPFAM" id="SSF52922">
    <property type="entry name" value="TK C-terminal domain-like"/>
    <property type="match status" value="1"/>
</dbReference>
<dbReference type="FunFam" id="3.40.50.970:FF:000001">
    <property type="entry name" value="Pyruvate dehydrogenase E1 beta subunit"/>
    <property type="match status" value="1"/>
</dbReference>
<dbReference type="EC" id="1.2.4.4" evidence="6"/>
<dbReference type="Proteomes" id="UP000265715">
    <property type="component" value="Unassembled WGS sequence"/>
</dbReference>
<gene>
    <name evidence="6" type="ORF">Mterra_03686</name>
</gene>
<protein>
    <submittedName>
        <fullName evidence="6">2-oxoisovalerate dehydrogenase subunit beta</fullName>
        <ecNumber evidence="6">1.2.4.4</ecNumber>
    </submittedName>
</protein>
<dbReference type="OrthoDB" id="8732661at2"/>
<dbReference type="InterPro" id="IPR009014">
    <property type="entry name" value="Transketo_C/PFOR_II"/>
</dbReference>
<dbReference type="EMBL" id="QXDL01000270">
    <property type="protein sequence ID" value="RIH78185.1"/>
    <property type="molecule type" value="Genomic_DNA"/>
</dbReference>
<feature type="domain" description="Transketolase-like pyrimidine-binding" evidence="5">
    <location>
        <begin position="4"/>
        <end position="179"/>
    </location>
</feature>
<dbReference type="PANTHER" id="PTHR43257">
    <property type="entry name" value="PYRUVATE DEHYDROGENASE E1 COMPONENT BETA SUBUNIT"/>
    <property type="match status" value="1"/>
</dbReference>
<dbReference type="Gene3D" id="3.40.50.970">
    <property type="match status" value="1"/>
</dbReference>
<comment type="caution">
    <text evidence="6">The sequence shown here is derived from an EMBL/GenBank/DDBJ whole genome shotgun (WGS) entry which is preliminary data.</text>
</comment>
<evidence type="ECO:0000256" key="1">
    <source>
        <dbReference type="ARBA" id="ARBA00001964"/>
    </source>
</evidence>
<dbReference type="InterPro" id="IPR033248">
    <property type="entry name" value="Transketolase_C"/>
</dbReference>
<evidence type="ECO:0000256" key="3">
    <source>
        <dbReference type="ARBA" id="ARBA00023052"/>
    </source>
</evidence>
<dbReference type="CDD" id="cd07036">
    <property type="entry name" value="TPP_PYR_E1-PDHc-beta_like"/>
    <property type="match status" value="1"/>
</dbReference>
<dbReference type="GO" id="GO:0003863">
    <property type="term" value="F:branched-chain 2-oxo acid dehydrogenase activity"/>
    <property type="evidence" value="ECO:0007669"/>
    <property type="project" value="UniProtKB-EC"/>
</dbReference>
<evidence type="ECO:0000313" key="7">
    <source>
        <dbReference type="Proteomes" id="UP000265715"/>
    </source>
</evidence>
<comment type="subunit">
    <text evidence="4">Heterotetramer of two alpha and two beta chains. Directly associated with ODBA in the E1 complex.</text>
</comment>
<proteinExistence type="predicted"/>
<organism evidence="6 7">
    <name type="scientific">Calidithermus terrae</name>
    <dbReference type="NCBI Taxonomy" id="1408545"/>
    <lineage>
        <taxon>Bacteria</taxon>
        <taxon>Thermotogati</taxon>
        <taxon>Deinococcota</taxon>
        <taxon>Deinococci</taxon>
        <taxon>Thermales</taxon>
        <taxon>Thermaceae</taxon>
        <taxon>Calidithermus</taxon>
    </lineage>
</organism>
<evidence type="ECO:0000256" key="4">
    <source>
        <dbReference type="ARBA" id="ARBA00065222"/>
    </source>
</evidence>
<keyword evidence="2 6" id="KW-0560">Oxidoreductase</keyword>
<dbReference type="FunFam" id="3.40.50.920:FF:000001">
    <property type="entry name" value="Pyruvate dehydrogenase E1 beta subunit"/>
    <property type="match status" value="1"/>
</dbReference>
<evidence type="ECO:0000259" key="5">
    <source>
        <dbReference type="SMART" id="SM00861"/>
    </source>
</evidence>